<accession>A0AAV1DBM1</accession>
<evidence type="ECO:0000313" key="1">
    <source>
        <dbReference type="EMBL" id="CAI9104430.1"/>
    </source>
</evidence>
<gene>
    <name evidence="1" type="ORF">OLC1_LOCUS13360</name>
</gene>
<organism evidence="1 2">
    <name type="scientific">Oldenlandia corymbosa var. corymbosa</name>
    <dbReference type="NCBI Taxonomy" id="529605"/>
    <lineage>
        <taxon>Eukaryota</taxon>
        <taxon>Viridiplantae</taxon>
        <taxon>Streptophyta</taxon>
        <taxon>Embryophyta</taxon>
        <taxon>Tracheophyta</taxon>
        <taxon>Spermatophyta</taxon>
        <taxon>Magnoliopsida</taxon>
        <taxon>eudicotyledons</taxon>
        <taxon>Gunneridae</taxon>
        <taxon>Pentapetalae</taxon>
        <taxon>asterids</taxon>
        <taxon>lamiids</taxon>
        <taxon>Gentianales</taxon>
        <taxon>Rubiaceae</taxon>
        <taxon>Rubioideae</taxon>
        <taxon>Spermacoceae</taxon>
        <taxon>Hedyotis-Oldenlandia complex</taxon>
        <taxon>Oldenlandia</taxon>
    </lineage>
</organism>
<dbReference type="AlphaFoldDB" id="A0AAV1DBM1"/>
<sequence length="246" mass="28708">MLKQSVYHFDGKPFITKEWSAAENINMDEIHNVPVWIQLPKLTLRYWSPVTLSKLASMIGRLLEMDDMTSQKLHTAYARILVEVEIKEELKEVIWFQDEKGNLQEQVVKYEWEPVICKNCKGYGHERKICRAPIQQDWKAKALEQESKMMNEKQSVEKERDDQTVLAWKQQNPNEGIESRRLTGKVANSMVNLSPEEGNAILTINQKGVKVPKRRASDKQVPLTRYVILKLEPSKTHRSRQLHLCQ</sequence>
<dbReference type="EMBL" id="OX459121">
    <property type="protein sequence ID" value="CAI9104430.1"/>
    <property type="molecule type" value="Genomic_DNA"/>
</dbReference>
<dbReference type="Proteomes" id="UP001161247">
    <property type="component" value="Chromosome 4"/>
</dbReference>
<dbReference type="PANTHER" id="PTHR31286">
    <property type="entry name" value="GLYCINE-RICH CELL WALL STRUCTURAL PROTEIN 1.8-LIKE"/>
    <property type="match status" value="1"/>
</dbReference>
<dbReference type="InterPro" id="IPR040256">
    <property type="entry name" value="At4g02000-like"/>
</dbReference>
<dbReference type="PANTHER" id="PTHR31286:SF165">
    <property type="entry name" value="DUF4283 DOMAIN-CONTAINING PROTEIN"/>
    <property type="match status" value="1"/>
</dbReference>
<name>A0AAV1DBM1_OLDCO</name>
<reference evidence="1" key="1">
    <citation type="submission" date="2023-03" db="EMBL/GenBank/DDBJ databases">
        <authorList>
            <person name="Julca I."/>
        </authorList>
    </citation>
    <scope>NUCLEOTIDE SEQUENCE</scope>
</reference>
<keyword evidence="2" id="KW-1185">Reference proteome</keyword>
<evidence type="ECO:0000313" key="2">
    <source>
        <dbReference type="Proteomes" id="UP001161247"/>
    </source>
</evidence>
<protein>
    <submittedName>
        <fullName evidence="1">OLC1v1003098C1</fullName>
    </submittedName>
</protein>
<proteinExistence type="predicted"/>